<dbReference type="AlphaFoldDB" id="A0A428VVH1"/>
<organism evidence="1 2">
    <name type="scientific">Amycolatopsis balhimycina DSM 5908</name>
    <dbReference type="NCBI Taxonomy" id="1081091"/>
    <lineage>
        <taxon>Bacteria</taxon>
        <taxon>Bacillati</taxon>
        <taxon>Actinomycetota</taxon>
        <taxon>Actinomycetes</taxon>
        <taxon>Pseudonocardiales</taxon>
        <taxon>Pseudonocardiaceae</taxon>
        <taxon>Amycolatopsis</taxon>
    </lineage>
</organism>
<name>A0A428VVH1_AMYBA</name>
<evidence type="ECO:0000313" key="1">
    <source>
        <dbReference type="EMBL" id="RSM34840.1"/>
    </source>
</evidence>
<gene>
    <name evidence="1" type="ORF">DMA12_46670</name>
</gene>
<reference evidence="1 2" key="1">
    <citation type="submission" date="2018-05" db="EMBL/GenBank/DDBJ databases">
        <title>Evolution of GPA BGCs.</title>
        <authorList>
            <person name="Waglechner N."/>
            <person name="Wright G.D."/>
        </authorList>
    </citation>
    <scope>NUCLEOTIDE SEQUENCE [LARGE SCALE GENOMIC DNA]</scope>
    <source>
        <strain evidence="1 2">DSM 5908</strain>
    </source>
</reference>
<dbReference type="EMBL" id="QHHU01000124">
    <property type="protein sequence ID" value="RSM34840.1"/>
    <property type="molecule type" value="Genomic_DNA"/>
</dbReference>
<protein>
    <submittedName>
        <fullName evidence="1">Uncharacterized protein</fullName>
    </submittedName>
</protein>
<sequence length="195" mass="20139">MGALATVLTTVGVGLGAGVAEAGTAVAPNATSLTGNWTDNGSAMPSIIQGGVGGDNLVVNMSFANRPTAFGKVTSATTFFVTFPDAGRFTGTIVGGGDVLQWSNGSVWRRVFTGQLVHDINGSWTDGISFRRVTNTGGYVRVTLDNGTQVGVGFARNASTIEVSFTAGGTFLGTIDPNGLIRWSNNTTWSHPILH</sequence>
<accession>A0A428VVH1</accession>
<comment type="caution">
    <text evidence="1">The sequence shown here is derived from an EMBL/GenBank/DDBJ whole genome shotgun (WGS) entry which is preliminary data.</text>
</comment>
<keyword evidence="2" id="KW-1185">Reference proteome</keyword>
<evidence type="ECO:0000313" key="2">
    <source>
        <dbReference type="Proteomes" id="UP000286716"/>
    </source>
</evidence>
<proteinExistence type="predicted"/>
<dbReference type="Proteomes" id="UP000286716">
    <property type="component" value="Unassembled WGS sequence"/>
</dbReference>